<sequence length="137" mass="15712">MQITPNKLKKDSTNEPNCFFDKEQNLVRAIYVGFLSSEEFQNIGLKTIETLKSTNTTRLLVDTERLKVLRAENQDWIKHEWFPKALSTNLTKMAFIEPDNPFGKASAQAANTVEEIVGKITINYFKSEAEALNWLNQ</sequence>
<name>A0AAN4VX19_9BACT</name>
<organism evidence="1 2">
    <name type="scientific">Persicobacter diffluens</name>
    <dbReference type="NCBI Taxonomy" id="981"/>
    <lineage>
        <taxon>Bacteria</taxon>
        <taxon>Pseudomonadati</taxon>
        <taxon>Bacteroidota</taxon>
        <taxon>Cytophagia</taxon>
        <taxon>Cytophagales</taxon>
        <taxon>Persicobacteraceae</taxon>
        <taxon>Persicobacter</taxon>
    </lineage>
</organism>
<reference evidence="1 2" key="1">
    <citation type="submission" date="2021-12" db="EMBL/GenBank/DDBJ databases">
        <title>Genome sequencing of bacteria with rrn-lacking chromosome and rrn-plasmid.</title>
        <authorList>
            <person name="Anda M."/>
            <person name="Iwasaki W."/>
        </authorList>
    </citation>
    <scope>NUCLEOTIDE SEQUENCE [LARGE SCALE GENOMIC DNA]</scope>
    <source>
        <strain evidence="1 2">NBRC 15940</strain>
    </source>
</reference>
<evidence type="ECO:0000313" key="1">
    <source>
        <dbReference type="EMBL" id="GJM61283.1"/>
    </source>
</evidence>
<dbReference type="RefSeq" id="WP_060686597.1">
    <property type="nucleotide sequence ID" value="NZ_BQKE01000001.1"/>
</dbReference>
<dbReference type="EMBL" id="BQKE01000001">
    <property type="protein sequence ID" value="GJM61283.1"/>
    <property type="molecule type" value="Genomic_DNA"/>
</dbReference>
<comment type="caution">
    <text evidence="1">The sequence shown here is derived from an EMBL/GenBank/DDBJ whole genome shotgun (WGS) entry which is preliminary data.</text>
</comment>
<evidence type="ECO:0000313" key="2">
    <source>
        <dbReference type="Proteomes" id="UP001310022"/>
    </source>
</evidence>
<gene>
    <name evidence="1" type="ORF">PEDI_18350</name>
</gene>
<evidence type="ECO:0008006" key="3">
    <source>
        <dbReference type="Google" id="ProtNLM"/>
    </source>
</evidence>
<protein>
    <recommendedName>
        <fullName evidence="3">STAS/SEC14 domain-containing protein</fullName>
    </recommendedName>
</protein>
<dbReference type="InterPro" id="IPR021866">
    <property type="entry name" value="SpoIIAA-like"/>
</dbReference>
<proteinExistence type="predicted"/>
<dbReference type="Proteomes" id="UP001310022">
    <property type="component" value="Unassembled WGS sequence"/>
</dbReference>
<dbReference type="Pfam" id="PF11964">
    <property type="entry name" value="SpoIIAA-like"/>
    <property type="match status" value="1"/>
</dbReference>
<dbReference type="AlphaFoldDB" id="A0AAN4VX19"/>
<keyword evidence="2" id="KW-1185">Reference proteome</keyword>
<accession>A0AAN4VX19</accession>